<feature type="compositionally biased region" description="Low complexity" evidence="1">
    <location>
        <begin position="157"/>
        <end position="168"/>
    </location>
</feature>
<organism evidence="2 3">
    <name type="scientific">Cylindrotheca closterium</name>
    <dbReference type="NCBI Taxonomy" id="2856"/>
    <lineage>
        <taxon>Eukaryota</taxon>
        <taxon>Sar</taxon>
        <taxon>Stramenopiles</taxon>
        <taxon>Ochrophyta</taxon>
        <taxon>Bacillariophyta</taxon>
        <taxon>Bacillariophyceae</taxon>
        <taxon>Bacillariophycidae</taxon>
        <taxon>Bacillariales</taxon>
        <taxon>Bacillariaceae</taxon>
        <taxon>Cylindrotheca</taxon>
    </lineage>
</organism>
<evidence type="ECO:0000313" key="2">
    <source>
        <dbReference type="EMBL" id="CAJ1942590.1"/>
    </source>
</evidence>
<reference evidence="2" key="1">
    <citation type="submission" date="2023-08" db="EMBL/GenBank/DDBJ databases">
        <authorList>
            <person name="Audoor S."/>
            <person name="Bilcke G."/>
        </authorList>
    </citation>
    <scope>NUCLEOTIDE SEQUENCE</scope>
</reference>
<evidence type="ECO:0000256" key="1">
    <source>
        <dbReference type="SAM" id="MobiDB-lite"/>
    </source>
</evidence>
<sequence length="309" mass="33066">MADAAAFFAKKKKKKKAFKFNANNIDAATVTHTVHVDAPALSTVNDPAAITDLPNAAETVVAETNESNEHWDEEKLAAKTTKKAAVATAPTAELLDMKALDMKGSEQDGIAEKMRIEQTKAQLAAAKEGMEREAQKLKEEREKKEEDGATRNKPRFGAAAAGLASSGSKWIPRHMRMEPGAMPRGLGGMMGAQNRKLDTQDEQLFPDLKAADAILEQKKEEERPAYSAPKKTPVGGGATWGSKPKLKKAAEPKPEPAKAEPEPAKEEPASTEEAKPDPAAAAAALAAKAPIKPKKKKKKKDLSTFKAAA</sequence>
<feature type="compositionally biased region" description="Basic and acidic residues" evidence="1">
    <location>
        <begin position="248"/>
        <end position="276"/>
    </location>
</feature>
<feature type="compositionally biased region" description="Basic residues" evidence="1">
    <location>
        <begin position="291"/>
        <end position="300"/>
    </location>
</feature>
<gene>
    <name evidence="2" type="ORF">CYCCA115_LOCUS8023</name>
</gene>
<proteinExistence type="predicted"/>
<feature type="compositionally biased region" description="Low complexity" evidence="1">
    <location>
        <begin position="277"/>
        <end position="290"/>
    </location>
</feature>
<dbReference type="AlphaFoldDB" id="A0AAD2CQ23"/>
<name>A0AAD2CQ23_9STRA</name>
<feature type="compositionally biased region" description="Basic and acidic residues" evidence="1">
    <location>
        <begin position="129"/>
        <end position="150"/>
    </location>
</feature>
<feature type="region of interest" description="Disordered" evidence="1">
    <location>
        <begin position="129"/>
        <end position="309"/>
    </location>
</feature>
<feature type="compositionally biased region" description="Basic and acidic residues" evidence="1">
    <location>
        <begin position="215"/>
        <end position="224"/>
    </location>
</feature>
<dbReference type="Proteomes" id="UP001295423">
    <property type="component" value="Unassembled WGS sequence"/>
</dbReference>
<evidence type="ECO:0000313" key="3">
    <source>
        <dbReference type="Proteomes" id="UP001295423"/>
    </source>
</evidence>
<comment type="caution">
    <text evidence="2">The sequence shown here is derived from an EMBL/GenBank/DDBJ whole genome shotgun (WGS) entry which is preliminary data.</text>
</comment>
<keyword evidence="3" id="KW-1185">Reference proteome</keyword>
<protein>
    <submittedName>
        <fullName evidence="2">Uncharacterized protein</fullName>
    </submittedName>
</protein>
<accession>A0AAD2CQ23</accession>
<dbReference type="EMBL" id="CAKOGP040001112">
    <property type="protein sequence ID" value="CAJ1942590.1"/>
    <property type="molecule type" value="Genomic_DNA"/>
</dbReference>